<feature type="domain" description="CheB-type methylesterase" evidence="14">
    <location>
        <begin position="23"/>
        <end position="213"/>
    </location>
</feature>
<protein>
    <submittedName>
        <fullName evidence="16">Two-component system, chemotaxis family, CheB/CheR fusion protein</fullName>
        <ecNumber evidence="16">2.1.1.80</ecNumber>
        <ecNumber evidence="16">3.1.1.61</ecNumber>
    </submittedName>
</protein>
<keyword evidence="5 16" id="KW-0808">Transferase</keyword>
<dbReference type="PANTHER" id="PTHR24422">
    <property type="entry name" value="CHEMOTAXIS PROTEIN METHYLTRANSFERASE"/>
    <property type="match status" value="1"/>
</dbReference>
<evidence type="ECO:0000259" key="15">
    <source>
        <dbReference type="PROSITE" id="PS50123"/>
    </source>
</evidence>
<evidence type="ECO:0000256" key="9">
    <source>
        <dbReference type="PROSITE-ProRule" id="PRU00169"/>
    </source>
</evidence>
<feature type="domain" description="CheR-type methyltransferase" evidence="15">
    <location>
        <begin position="237"/>
        <end position="497"/>
    </location>
</feature>
<dbReference type="InterPro" id="IPR022641">
    <property type="entry name" value="CheR_N"/>
</dbReference>
<dbReference type="InterPro" id="IPR005467">
    <property type="entry name" value="His_kinase_dom"/>
</dbReference>
<dbReference type="GO" id="GO:0005737">
    <property type="term" value="C:cytoplasm"/>
    <property type="evidence" value="ECO:0007669"/>
    <property type="project" value="InterPro"/>
</dbReference>
<feature type="active site" evidence="8">
    <location>
        <position position="59"/>
    </location>
</feature>
<evidence type="ECO:0000256" key="2">
    <source>
        <dbReference type="ARBA" id="ARBA00001541"/>
    </source>
</evidence>
<dbReference type="InterPro" id="IPR013656">
    <property type="entry name" value="PAS_4"/>
</dbReference>
<dbReference type="SUPFAM" id="SSF47757">
    <property type="entry name" value="Chemotaxis receptor methyltransferase CheR, N-terminal domain"/>
    <property type="match status" value="1"/>
</dbReference>
<dbReference type="InterPro" id="IPR035965">
    <property type="entry name" value="PAS-like_dom_sf"/>
</dbReference>
<dbReference type="Pfam" id="PF01739">
    <property type="entry name" value="CheR"/>
    <property type="match status" value="1"/>
</dbReference>
<dbReference type="SUPFAM" id="SSF53335">
    <property type="entry name" value="S-adenosyl-L-methionine-dependent methyltransferases"/>
    <property type="match status" value="1"/>
</dbReference>
<dbReference type="PATRIC" id="fig|1666911.3.peg.1332"/>
<dbReference type="SUPFAM" id="SSF55785">
    <property type="entry name" value="PYP-like sensor domain (PAS domain)"/>
    <property type="match status" value="2"/>
</dbReference>
<keyword evidence="6" id="KW-0949">S-adenosyl-L-methionine</keyword>
<dbReference type="SUPFAM" id="SSF52172">
    <property type="entry name" value="CheY-like"/>
    <property type="match status" value="1"/>
</dbReference>
<dbReference type="FunFam" id="3.30.565.10:FF:000006">
    <property type="entry name" value="Sensor histidine kinase WalK"/>
    <property type="match status" value="1"/>
</dbReference>
<evidence type="ECO:0000256" key="7">
    <source>
        <dbReference type="ARBA" id="ARBA00022777"/>
    </source>
</evidence>
<feature type="active site" evidence="8">
    <location>
        <position position="32"/>
    </location>
</feature>
<dbReference type="InterPro" id="IPR035909">
    <property type="entry name" value="CheB_C"/>
</dbReference>
<comment type="caution">
    <text evidence="16">The sequence shown here is derived from an EMBL/GenBank/DDBJ whole genome shotgun (WGS) entry which is preliminary data.</text>
</comment>
<dbReference type="SUPFAM" id="SSF52738">
    <property type="entry name" value="Methylesterase CheB, C-terminal domain"/>
    <property type="match status" value="1"/>
</dbReference>
<dbReference type="Gene3D" id="3.40.50.2300">
    <property type="match status" value="1"/>
</dbReference>
<dbReference type="InterPro" id="IPR001789">
    <property type="entry name" value="Sig_transdc_resp-reg_receiver"/>
</dbReference>
<dbReference type="InterPro" id="IPR029063">
    <property type="entry name" value="SAM-dependent_MTases_sf"/>
</dbReference>
<dbReference type="GO" id="GO:0032259">
    <property type="term" value="P:methylation"/>
    <property type="evidence" value="ECO:0007669"/>
    <property type="project" value="UniProtKB-KW"/>
</dbReference>
<proteinExistence type="predicted"/>
<dbReference type="GO" id="GO:0006935">
    <property type="term" value="P:chemotaxis"/>
    <property type="evidence" value="ECO:0007669"/>
    <property type="project" value="UniProtKB-UniRule"/>
</dbReference>
<comment type="catalytic activity">
    <reaction evidence="1">
        <text>ATP + protein L-histidine = ADP + protein N-phospho-L-histidine.</text>
        <dbReference type="EC" id="2.7.13.3"/>
    </reaction>
</comment>
<dbReference type="InterPro" id="IPR050903">
    <property type="entry name" value="Bact_Chemotaxis_MeTrfase"/>
</dbReference>
<feature type="coiled-coil region" evidence="10">
    <location>
        <begin position="1000"/>
        <end position="1034"/>
    </location>
</feature>
<dbReference type="SUPFAM" id="SSF55874">
    <property type="entry name" value="ATPase domain of HSP90 chaperone/DNA topoisomerase II/histidine kinase"/>
    <property type="match status" value="1"/>
</dbReference>
<keyword evidence="4 16" id="KW-0489">Methyltransferase</keyword>
<dbReference type="PROSITE" id="PS50123">
    <property type="entry name" value="CHER"/>
    <property type="match status" value="1"/>
</dbReference>
<dbReference type="Pfam" id="PF01339">
    <property type="entry name" value="CheB_methylest"/>
    <property type="match status" value="1"/>
</dbReference>
<accession>A0A0P8DC85</accession>
<evidence type="ECO:0000256" key="3">
    <source>
        <dbReference type="ARBA" id="ARBA00022553"/>
    </source>
</evidence>
<dbReference type="PANTHER" id="PTHR24422:SF27">
    <property type="entry name" value="PROTEIN-GLUTAMATE O-METHYLTRANSFERASE"/>
    <property type="match status" value="1"/>
</dbReference>
<dbReference type="GO" id="GO:0008983">
    <property type="term" value="F:protein-glutamate O-methyltransferase activity"/>
    <property type="evidence" value="ECO:0007669"/>
    <property type="project" value="UniProtKB-EC"/>
</dbReference>
<evidence type="ECO:0000256" key="5">
    <source>
        <dbReference type="ARBA" id="ARBA00022679"/>
    </source>
</evidence>
<dbReference type="InterPro" id="IPR003661">
    <property type="entry name" value="HisK_dim/P_dom"/>
</dbReference>
<feature type="modified residue" description="4-aspartylphosphate" evidence="9">
    <location>
        <position position="1331"/>
    </location>
</feature>
<feature type="coiled-coil region" evidence="10">
    <location>
        <begin position="702"/>
        <end position="775"/>
    </location>
</feature>
<feature type="domain" description="Histidine kinase" evidence="11">
    <location>
        <begin position="1039"/>
        <end position="1260"/>
    </location>
</feature>
<dbReference type="SMART" id="SM00138">
    <property type="entry name" value="MeTrc"/>
    <property type="match status" value="1"/>
</dbReference>
<dbReference type="PROSITE" id="PS50109">
    <property type="entry name" value="HIS_KIN"/>
    <property type="match status" value="1"/>
</dbReference>
<dbReference type="GO" id="GO:0000156">
    <property type="term" value="F:phosphorelay response regulator activity"/>
    <property type="evidence" value="ECO:0007669"/>
    <property type="project" value="InterPro"/>
</dbReference>
<dbReference type="PROSITE" id="PS50110">
    <property type="entry name" value="RESPONSE_REGULATORY"/>
    <property type="match status" value="1"/>
</dbReference>
<dbReference type="EMBL" id="LJZR01000028">
    <property type="protein sequence ID" value="KPQ33700.1"/>
    <property type="molecule type" value="Genomic_DNA"/>
</dbReference>
<evidence type="ECO:0000256" key="6">
    <source>
        <dbReference type="ARBA" id="ARBA00022691"/>
    </source>
</evidence>
<dbReference type="Gene3D" id="1.10.155.10">
    <property type="entry name" value="Chemotaxis receptor methyltransferase CheR, N-terminal domain"/>
    <property type="match status" value="1"/>
</dbReference>
<dbReference type="InterPro" id="IPR011006">
    <property type="entry name" value="CheY-like_superfamily"/>
</dbReference>
<dbReference type="InterPro" id="IPR000673">
    <property type="entry name" value="Sig_transdc_resp-reg_Me-estase"/>
</dbReference>
<dbReference type="CDD" id="cd00075">
    <property type="entry name" value="HATPase"/>
    <property type="match status" value="1"/>
</dbReference>
<keyword evidence="10" id="KW-0175">Coiled coil</keyword>
<dbReference type="Proteomes" id="UP000050465">
    <property type="component" value="Unassembled WGS sequence"/>
</dbReference>
<keyword evidence="3 9" id="KW-0597">Phosphoprotein</keyword>
<evidence type="ECO:0000313" key="17">
    <source>
        <dbReference type="Proteomes" id="UP000050465"/>
    </source>
</evidence>
<keyword evidence="8 16" id="KW-0378">Hydrolase</keyword>
<dbReference type="SMART" id="SM00387">
    <property type="entry name" value="HATPase_c"/>
    <property type="match status" value="1"/>
</dbReference>
<feature type="domain" description="Response regulatory" evidence="12">
    <location>
        <begin position="1281"/>
        <end position="1400"/>
    </location>
</feature>
<feature type="domain" description="PAC" evidence="13">
    <location>
        <begin position="835"/>
        <end position="888"/>
    </location>
</feature>
<dbReference type="InterPro" id="IPR000780">
    <property type="entry name" value="CheR_MeTrfase"/>
</dbReference>
<dbReference type="SMART" id="SM00091">
    <property type="entry name" value="PAS"/>
    <property type="match status" value="2"/>
</dbReference>
<comment type="catalytic activity">
    <reaction evidence="2">
        <text>L-glutamyl-[protein] + S-adenosyl-L-methionine = [protein]-L-glutamate 5-O-methyl ester + S-adenosyl-L-homocysteine</text>
        <dbReference type="Rhea" id="RHEA:24452"/>
        <dbReference type="Rhea" id="RHEA-COMP:10208"/>
        <dbReference type="Rhea" id="RHEA-COMP:10311"/>
        <dbReference type="ChEBI" id="CHEBI:29973"/>
        <dbReference type="ChEBI" id="CHEBI:57856"/>
        <dbReference type="ChEBI" id="CHEBI:59789"/>
        <dbReference type="ChEBI" id="CHEBI:82795"/>
        <dbReference type="EC" id="2.1.1.80"/>
    </reaction>
</comment>
<dbReference type="GO" id="GO:0000155">
    <property type="term" value="F:phosphorelay sensor kinase activity"/>
    <property type="evidence" value="ECO:0007669"/>
    <property type="project" value="InterPro"/>
</dbReference>
<dbReference type="Gene3D" id="3.30.565.10">
    <property type="entry name" value="Histidine kinase-like ATPase, C-terminal domain"/>
    <property type="match status" value="1"/>
</dbReference>
<dbReference type="Pfam" id="PF03705">
    <property type="entry name" value="CheR_N"/>
    <property type="match status" value="1"/>
</dbReference>
<name>A0A0P8DC85_9CYAN</name>
<evidence type="ECO:0000256" key="8">
    <source>
        <dbReference type="PROSITE-ProRule" id="PRU00050"/>
    </source>
</evidence>
<evidence type="ECO:0000256" key="4">
    <source>
        <dbReference type="ARBA" id="ARBA00022603"/>
    </source>
</evidence>
<dbReference type="PRINTS" id="PR00996">
    <property type="entry name" value="CHERMTFRASE"/>
</dbReference>
<sequence length="1418" mass="155592">MTNHLPEDFSSDSANQPQDTSKIFPVVGIGASAGGINACSTLIEALPDDTGMAFVIIQHISADSHSFLSQIFGRLTTMPVLEVENSQVLQPNHIYVIIPGVQITLSEGRLQLSPRVSAQRPFMPIDHFFGSLATDYQADAIGTPIGIVLSGLDGDGAKGLEKIKAAGGIAFAQAQDTAQFDSMPNTAVETGMVDFILPPAAIANQLSEIAGVPYVMQTQTATETDLPLSSSEDASSEDASELSTEGNSLAALYALMRSQTGVDFSQYKRATFERRMRRRMALYQLDKISDYVALLREDSEEISALYRDVLITVTGFFRDAEAFAFIGNVILPSLIGEKGLDSAIRIWTAGCSTGEECYSLAICLMEYLSAQNLNLSIQIFGTDASETVIAKARQGIYTESQMTGVSFERRQRFFVNIDGHYRVSKALRELCVFARQDLSSDPPFSEIDLVSCRNVMIYFASALQSRVRAIFHYSLNPGGYLWLGSSETVGETSELFTAVDRKHKVYSRLPTASRLNFDFVTTNQSLLTPQSPATPGDVPNSSYSIIRRQADQIALGRYAPVGVVIDEHLSILHFRGDTSLYLTVAPGEPSFSLLKMARPELIVELRSAIQEAKENDVLARRENLYVENKAGRIAIEVTPIRNPVSAVRNYLVLFEESQPVTAKTLREDNTGSAEIDLSPEVSRLQKALAATKRELLDTQAYLQSTIEAKEAANQRLTTANEEILSSNEELQSTNEELQTAKEEIQAANEELKTTNEELQNRNVKAQGVNDDLLNVLTNVNIPIVILSSDLRIRRFTPIAQQLFRLIPTDVGRPLSDIRIDIDMPDLEQTIQGVIDSLDAQEREVKDSQGRWYQMRIRPYRTAENQIDGAVMALFDIDDIKHTQQQLEQSRSYAEAIVETVSEPLLVVTEDLRIRTANRAFYETFQVSHIVTEGRSLFELGNGKWDRPEVRSHLAALIDNHQSAHALEITCDFENIGTKTMRLKAREIEPGSPDRMLLISIEDITERKQAEAKRLQFTQEQAARAEAEAANLGKDQFLSVVSHELRTPLNAILGWSRLLLDKTEPDSDIFKKALDSIHRSAQVQSRIIGDLLEISRITQGRISLQKEPVNLSELLAIVTELAQPDATTAEVTLTDDIETSPAYFLLDPDRLHQTFGNAISNSIKFTPAGGHIEVSLKYEAAPLQACICIADNGVGISAEFLPYIFDRFRQANSSNSREYGGLGLGLAVVKSFVGAHGGTVEIDSPGKGQGATLTIRLPLEPVAATTPPSTSLSESRPLQDCCCLLVDDDADSLEMTLTVLELQGVTVLTATSVAEAIEKLTSANQIDVLVSDISLPEQDGFDLIRWVRSQSNPQIRQLPAIAVTGYATPAHTSSLSDAGFDLHLAKPVQIESLLSAVASVLPTDLHTDSSTDLPSGTAE</sequence>
<feature type="active site" evidence="8">
    <location>
        <position position="155"/>
    </location>
</feature>
<dbReference type="Pfam" id="PF13596">
    <property type="entry name" value="PAS_10"/>
    <property type="match status" value="1"/>
</dbReference>
<dbReference type="GO" id="GO:0008984">
    <property type="term" value="F:protein-glutamate methylesterase activity"/>
    <property type="evidence" value="ECO:0007669"/>
    <property type="project" value="UniProtKB-EC"/>
</dbReference>
<dbReference type="STRING" id="1666911.HLUCCA11_17660"/>
<dbReference type="Pfam" id="PF00512">
    <property type="entry name" value="HisKA"/>
    <property type="match status" value="1"/>
</dbReference>
<dbReference type="InterPro" id="IPR036804">
    <property type="entry name" value="CheR_N_sf"/>
</dbReference>
<dbReference type="Gene3D" id="3.40.50.180">
    <property type="entry name" value="Methylesterase CheB, C-terminal domain"/>
    <property type="match status" value="1"/>
</dbReference>
<dbReference type="CDD" id="cd16434">
    <property type="entry name" value="CheB-CheR_fusion"/>
    <property type="match status" value="1"/>
</dbReference>
<dbReference type="InterPro" id="IPR000014">
    <property type="entry name" value="PAS"/>
</dbReference>
<dbReference type="Pfam" id="PF08448">
    <property type="entry name" value="PAS_4"/>
    <property type="match status" value="1"/>
</dbReference>
<reference evidence="16 17" key="1">
    <citation type="submission" date="2015-09" db="EMBL/GenBank/DDBJ databases">
        <title>Identification and resolution of microdiversity through metagenomic sequencing of parallel consortia.</title>
        <authorList>
            <person name="Nelson W.C."/>
            <person name="Romine M.F."/>
            <person name="Lindemann S.R."/>
        </authorList>
    </citation>
    <scope>NUCLEOTIDE SEQUENCE [LARGE SCALE GENOMIC DNA]</scope>
    <source>
        <strain evidence="16">Ana</strain>
    </source>
</reference>
<dbReference type="SMART" id="SM00448">
    <property type="entry name" value="REC"/>
    <property type="match status" value="1"/>
</dbReference>
<dbReference type="CDD" id="cd00082">
    <property type="entry name" value="HisKA"/>
    <property type="match status" value="1"/>
</dbReference>
<evidence type="ECO:0000259" key="12">
    <source>
        <dbReference type="PROSITE" id="PS50110"/>
    </source>
</evidence>
<dbReference type="InterPro" id="IPR000700">
    <property type="entry name" value="PAS-assoc_C"/>
</dbReference>
<dbReference type="SMART" id="SM00388">
    <property type="entry name" value="HisKA"/>
    <property type="match status" value="1"/>
</dbReference>
<dbReference type="Pfam" id="PF02518">
    <property type="entry name" value="HATPase_c"/>
    <property type="match status" value="1"/>
</dbReference>
<dbReference type="EC" id="3.1.1.61" evidence="16"/>
<dbReference type="Gene3D" id="3.40.50.150">
    <property type="entry name" value="Vaccinia Virus protein VP39"/>
    <property type="match status" value="1"/>
</dbReference>
<dbReference type="InterPro" id="IPR036890">
    <property type="entry name" value="HATPase_C_sf"/>
</dbReference>
<evidence type="ECO:0000259" key="11">
    <source>
        <dbReference type="PROSITE" id="PS50109"/>
    </source>
</evidence>
<keyword evidence="8" id="KW-0145">Chemotaxis</keyword>
<dbReference type="Gene3D" id="1.10.287.130">
    <property type="match status" value="1"/>
</dbReference>
<evidence type="ECO:0000256" key="10">
    <source>
        <dbReference type="SAM" id="Coils"/>
    </source>
</evidence>
<dbReference type="PROSITE" id="PS50122">
    <property type="entry name" value="CHEB"/>
    <property type="match status" value="1"/>
</dbReference>
<keyword evidence="7" id="KW-0418">Kinase</keyword>
<dbReference type="Pfam" id="PF00072">
    <property type="entry name" value="Response_reg"/>
    <property type="match status" value="1"/>
</dbReference>
<dbReference type="InterPro" id="IPR022642">
    <property type="entry name" value="CheR_C"/>
</dbReference>
<evidence type="ECO:0000259" key="13">
    <source>
        <dbReference type="PROSITE" id="PS50113"/>
    </source>
</evidence>
<dbReference type="InterPro" id="IPR003594">
    <property type="entry name" value="HATPase_dom"/>
</dbReference>
<evidence type="ECO:0000256" key="1">
    <source>
        <dbReference type="ARBA" id="ARBA00000085"/>
    </source>
</evidence>
<dbReference type="SUPFAM" id="SSF47384">
    <property type="entry name" value="Homodimeric domain of signal transducing histidine kinase"/>
    <property type="match status" value="1"/>
</dbReference>
<dbReference type="PROSITE" id="PS50113">
    <property type="entry name" value="PAC"/>
    <property type="match status" value="1"/>
</dbReference>
<organism evidence="16 17">
    <name type="scientific">Phormidesmis priestleyi Ana</name>
    <dbReference type="NCBI Taxonomy" id="1666911"/>
    <lineage>
        <taxon>Bacteria</taxon>
        <taxon>Bacillati</taxon>
        <taxon>Cyanobacteriota</taxon>
        <taxon>Cyanophyceae</taxon>
        <taxon>Leptolyngbyales</taxon>
        <taxon>Leptolyngbyaceae</taxon>
        <taxon>Phormidesmis</taxon>
    </lineage>
</organism>
<evidence type="ECO:0000259" key="14">
    <source>
        <dbReference type="PROSITE" id="PS50122"/>
    </source>
</evidence>
<dbReference type="Gene3D" id="3.30.450.20">
    <property type="entry name" value="PAS domain"/>
    <property type="match status" value="2"/>
</dbReference>
<dbReference type="InterPro" id="IPR036097">
    <property type="entry name" value="HisK_dim/P_sf"/>
</dbReference>
<dbReference type="EC" id="2.1.1.80" evidence="16"/>
<gene>
    <name evidence="16" type="primary">cheBR</name>
    <name evidence="16" type="ORF">HLUCCA11_17660</name>
</gene>
<evidence type="ECO:0000313" key="16">
    <source>
        <dbReference type="EMBL" id="KPQ33700.1"/>
    </source>
</evidence>